<accession>A0A9Q1FKY4</accession>
<comment type="caution">
    <text evidence="2">The sequence shown here is derived from an EMBL/GenBank/DDBJ whole genome shotgun (WGS) entry which is preliminary data.</text>
</comment>
<proteinExistence type="predicted"/>
<evidence type="ECO:0000313" key="3">
    <source>
        <dbReference type="Proteomes" id="UP001152622"/>
    </source>
</evidence>
<feature type="compositionally biased region" description="Low complexity" evidence="1">
    <location>
        <begin position="122"/>
        <end position="140"/>
    </location>
</feature>
<feature type="region of interest" description="Disordered" evidence="1">
    <location>
        <begin position="65"/>
        <end position="152"/>
    </location>
</feature>
<feature type="compositionally biased region" description="Polar residues" evidence="1">
    <location>
        <begin position="141"/>
        <end position="152"/>
    </location>
</feature>
<organism evidence="2 3">
    <name type="scientific">Synaphobranchus kaupii</name>
    <name type="common">Kaup's arrowtooth eel</name>
    <dbReference type="NCBI Taxonomy" id="118154"/>
    <lineage>
        <taxon>Eukaryota</taxon>
        <taxon>Metazoa</taxon>
        <taxon>Chordata</taxon>
        <taxon>Craniata</taxon>
        <taxon>Vertebrata</taxon>
        <taxon>Euteleostomi</taxon>
        <taxon>Actinopterygii</taxon>
        <taxon>Neopterygii</taxon>
        <taxon>Teleostei</taxon>
        <taxon>Anguilliformes</taxon>
        <taxon>Synaphobranchidae</taxon>
        <taxon>Synaphobranchus</taxon>
    </lineage>
</organism>
<dbReference type="Proteomes" id="UP001152622">
    <property type="component" value="Chromosome 5"/>
</dbReference>
<gene>
    <name evidence="2" type="ORF">SKAU_G00171370</name>
</gene>
<name>A0A9Q1FKY4_SYNKA</name>
<protein>
    <submittedName>
        <fullName evidence="2">Uncharacterized protein</fullName>
    </submittedName>
</protein>
<reference evidence="2" key="1">
    <citation type="journal article" date="2023" name="Science">
        <title>Genome structures resolve the early diversification of teleost fishes.</title>
        <authorList>
            <person name="Parey E."/>
            <person name="Louis A."/>
            <person name="Montfort J."/>
            <person name="Bouchez O."/>
            <person name="Roques C."/>
            <person name="Iampietro C."/>
            <person name="Lluch J."/>
            <person name="Castinel A."/>
            <person name="Donnadieu C."/>
            <person name="Desvignes T."/>
            <person name="Floi Bucao C."/>
            <person name="Jouanno E."/>
            <person name="Wen M."/>
            <person name="Mejri S."/>
            <person name="Dirks R."/>
            <person name="Jansen H."/>
            <person name="Henkel C."/>
            <person name="Chen W.J."/>
            <person name="Zahm M."/>
            <person name="Cabau C."/>
            <person name="Klopp C."/>
            <person name="Thompson A.W."/>
            <person name="Robinson-Rechavi M."/>
            <person name="Braasch I."/>
            <person name="Lecointre G."/>
            <person name="Bobe J."/>
            <person name="Postlethwait J.H."/>
            <person name="Berthelot C."/>
            <person name="Roest Crollius H."/>
            <person name="Guiguen Y."/>
        </authorList>
    </citation>
    <scope>NUCLEOTIDE SEQUENCE</scope>
    <source>
        <strain evidence="2">WJC10195</strain>
    </source>
</reference>
<dbReference type="OrthoDB" id="10570448at2759"/>
<feature type="region of interest" description="Disordered" evidence="1">
    <location>
        <begin position="24"/>
        <end position="43"/>
    </location>
</feature>
<evidence type="ECO:0000256" key="1">
    <source>
        <dbReference type="SAM" id="MobiDB-lite"/>
    </source>
</evidence>
<evidence type="ECO:0000313" key="2">
    <source>
        <dbReference type="EMBL" id="KAJ8360612.1"/>
    </source>
</evidence>
<dbReference type="EMBL" id="JAINUF010000005">
    <property type="protein sequence ID" value="KAJ8360612.1"/>
    <property type="molecule type" value="Genomic_DNA"/>
</dbReference>
<sequence>MFTSKNTLSCRASQRANVISCVTVHDSQDSDSSTASPLSPKRLPNFAESASHFSKSLAIIVPSMKSQPGEGAAPKPATGTGQSQSVCSKPKKGVVQQSCSAGLSGERHHRAAPSRSQPLNLSQVQPSVSSSQEHTGSGSSRRQQNYPPVSSHSRYRLQEASLFSSAPNLYTYPASAALASASQAMDQLLASGQGSASSSSRHAGGPYATSAVLRKDGVGMGHGLPSQYQHQFSTQPYITSTTRANAAYSSYQLSPRKLNQYPYL</sequence>
<keyword evidence="3" id="KW-1185">Reference proteome</keyword>
<dbReference type="AlphaFoldDB" id="A0A9Q1FKY4"/>